<dbReference type="EMBL" id="JBHRTS010000007">
    <property type="protein sequence ID" value="MFC3195259.1"/>
    <property type="molecule type" value="Genomic_DNA"/>
</dbReference>
<comment type="caution">
    <text evidence="3">The sequence shown here is derived from an EMBL/GenBank/DDBJ whole genome shotgun (WGS) entry which is preliminary data.</text>
</comment>
<accession>A0ABV7JAV7</accession>
<feature type="transmembrane region" description="Helical" evidence="1">
    <location>
        <begin position="321"/>
        <end position="341"/>
    </location>
</feature>
<feature type="transmembrane region" description="Helical" evidence="1">
    <location>
        <begin position="252"/>
        <end position="271"/>
    </location>
</feature>
<evidence type="ECO:0000259" key="2">
    <source>
        <dbReference type="Pfam" id="PF01757"/>
    </source>
</evidence>
<keyword evidence="1" id="KW-1133">Transmembrane helix</keyword>
<feature type="transmembrane region" description="Helical" evidence="1">
    <location>
        <begin position="291"/>
        <end position="309"/>
    </location>
</feature>
<reference evidence="4" key="1">
    <citation type="journal article" date="2019" name="Int. J. Syst. Evol. Microbiol.">
        <title>The Global Catalogue of Microorganisms (GCM) 10K type strain sequencing project: providing services to taxonomists for standard genome sequencing and annotation.</title>
        <authorList>
            <consortium name="The Broad Institute Genomics Platform"/>
            <consortium name="The Broad Institute Genome Sequencing Center for Infectious Disease"/>
            <person name="Wu L."/>
            <person name="Ma J."/>
        </authorList>
    </citation>
    <scope>NUCLEOTIDE SEQUENCE [LARGE SCALE GENOMIC DNA]</scope>
    <source>
        <strain evidence="4">KCTC 42953</strain>
    </source>
</reference>
<feature type="transmembrane region" description="Helical" evidence="1">
    <location>
        <begin position="19"/>
        <end position="41"/>
    </location>
</feature>
<feature type="transmembrane region" description="Helical" evidence="1">
    <location>
        <begin position="353"/>
        <end position="370"/>
    </location>
</feature>
<evidence type="ECO:0000313" key="3">
    <source>
        <dbReference type="EMBL" id="MFC3195259.1"/>
    </source>
</evidence>
<sequence>MADDLTVTERRYDLDWLRILVFGLLIFYHAGMLYVADWGFHYKSEHRSEWLQNLMILVNQWRLPLLFLISGIAMRILVSKVSLGRFVALRTVRLWVPLLFGIWVVVPPQLYVEMLSKGDLPSISYHQFYQAFFDLSHPYFTEYQSGIFPHVDVNHLWYIRELWYFSMYLLGGYLVLRWLKLWPWMERPFATWGLWPLTLGLVAGMSVLHLGLFPDDGEGIRKARGFAFLCCGFLIGWHRQFWQQVAANRSRLLILAVVSYAVLIGYYHRYFQGRTESPGQLMEVLETGLVYLNRWLWLLVILGYARACLNHNHRWLPYLNEAVYPWYILHQTLIIVLAWWLAPQQWGPVLEPIWVIVLTFAGCFAGYEIIRRFAVLRLLFGLKIERAPVKIKDR</sequence>
<dbReference type="PANTHER" id="PTHR36927:SF3">
    <property type="entry name" value="GLUCANS BIOSYNTHESIS PROTEIN C"/>
    <property type="match status" value="1"/>
</dbReference>
<proteinExistence type="predicted"/>
<dbReference type="InterPro" id="IPR050623">
    <property type="entry name" value="Glucan_succinyl_AcylTrfase"/>
</dbReference>
<evidence type="ECO:0000256" key="1">
    <source>
        <dbReference type="SAM" id="Phobius"/>
    </source>
</evidence>
<dbReference type="PANTHER" id="PTHR36927">
    <property type="entry name" value="BLR4337 PROTEIN"/>
    <property type="match status" value="1"/>
</dbReference>
<keyword evidence="1" id="KW-0472">Membrane</keyword>
<feature type="transmembrane region" description="Helical" evidence="1">
    <location>
        <begin position="61"/>
        <end position="78"/>
    </location>
</feature>
<dbReference type="Proteomes" id="UP001595533">
    <property type="component" value="Unassembled WGS sequence"/>
</dbReference>
<evidence type="ECO:0000313" key="4">
    <source>
        <dbReference type="Proteomes" id="UP001595533"/>
    </source>
</evidence>
<dbReference type="InterPro" id="IPR002656">
    <property type="entry name" value="Acyl_transf_3_dom"/>
</dbReference>
<keyword evidence="3" id="KW-0012">Acyltransferase</keyword>
<feature type="transmembrane region" description="Helical" evidence="1">
    <location>
        <begin position="87"/>
        <end position="106"/>
    </location>
</feature>
<dbReference type="RefSeq" id="WP_077411635.1">
    <property type="nucleotide sequence ID" value="NZ_JBHRTS010000007.1"/>
</dbReference>
<organism evidence="3 4">
    <name type="scientific">Marinicella sediminis</name>
    <dbReference type="NCBI Taxonomy" id="1792834"/>
    <lineage>
        <taxon>Bacteria</taxon>
        <taxon>Pseudomonadati</taxon>
        <taxon>Pseudomonadota</taxon>
        <taxon>Gammaproteobacteria</taxon>
        <taxon>Lysobacterales</taxon>
        <taxon>Marinicellaceae</taxon>
        <taxon>Marinicella</taxon>
    </lineage>
</organism>
<gene>
    <name evidence="3" type="ORF">ACFODZ_13480</name>
</gene>
<feature type="transmembrane region" description="Helical" evidence="1">
    <location>
        <begin position="162"/>
        <end position="179"/>
    </location>
</feature>
<dbReference type="Pfam" id="PF01757">
    <property type="entry name" value="Acyl_transf_3"/>
    <property type="match status" value="1"/>
</dbReference>
<feature type="transmembrane region" description="Helical" evidence="1">
    <location>
        <begin position="223"/>
        <end position="240"/>
    </location>
</feature>
<protein>
    <submittedName>
        <fullName evidence="3">Acyltransferase family protein</fullName>
    </submittedName>
</protein>
<keyword evidence="4" id="KW-1185">Reference proteome</keyword>
<feature type="transmembrane region" description="Helical" evidence="1">
    <location>
        <begin position="191"/>
        <end position="211"/>
    </location>
</feature>
<dbReference type="GO" id="GO:0016746">
    <property type="term" value="F:acyltransferase activity"/>
    <property type="evidence" value="ECO:0007669"/>
    <property type="project" value="UniProtKB-KW"/>
</dbReference>
<keyword evidence="1" id="KW-0812">Transmembrane</keyword>
<name>A0ABV7JAV7_9GAMM</name>
<keyword evidence="3" id="KW-0808">Transferase</keyword>
<feature type="domain" description="Acyltransferase 3" evidence="2">
    <location>
        <begin position="12"/>
        <end position="366"/>
    </location>
</feature>